<dbReference type="GO" id="GO:0016620">
    <property type="term" value="F:oxidoreductase activity, acting on the aldehyde or oxo group of donors, NAD or NADP as acceptor"/>
    <property type="evidence" value="ECO:0007669"/>
    <property type="project" value="InterPro"/>
</dbReference>
<evidence type="ECO:0000313" key="4">
    <source>
        <dbReference type="EMBL" id="RMU68920.1"/>
    </source>
</evidence>
<reference evidence="4 5" key="1">
    <citation type="submission" date="2018-08" db="EMBL/GenBank/DDBJ databases">
        <title>Recombination of ecologically and evolutionarily significant loci maintains genetic cohesion in the Pseudomonas syringae species complex.</title>
        <authorList>
            <person name="Dillon M."/>
            <person name="Thakur S."/>
            <person name="Almeida R.N.D."/>
            <person name="Weir B.S."/>
            <person name="Guttman D.S."/>
        </authorList>
    </citation>
    <scope>NUCLEOTIDE SEQUENCE [LARGE SCALE GENOMIC DNA]</scope>
    <source>
        <strain evidence="4 5">ICMP 11935</strain>
    </source>
</reference>
<dbReference type="PROSITE" id="PS00070">
    <property type="entry name" value="ALDEHYDE_DEHYDR_CYS"/>
    <property type="match status" value="1"/>
</dbReference>
<keyword evidence="2" id="KW-0560">Oxidoreductase</keyword>
<organism evidence="4 5">
    <name type="scientific">Pseudomonas syringae pv. aptata</name>
    <dbReference type="NCBI Taxonomy" id="83167"/>
    <lineage>
        <taxon>Bacteria</taxon>
        <taxon>Pseudomonadati</taxon>
        <taxon>Pseudomonadota</taxon>
        <taxon>Gammaproteobacteria</taxon>
        <taxon>Pseudomonadales</taxon>
        <taxon>Pseudomonadaceae</taxon>
        <taxon>Pseudomonas</taxon>
        <taxon>Pseudomonas syringae</taxon>
    </lineage>
</organism>
<accession>A0A3M5WE51</accession>
<dbReference type="EMBL" id="RBUF01000637">
    <property type="protein sequence ID" value="RMU68920.1"/>
    <property type="molecule type" value="Genomic_DNA"/>
</dbReference>
<evidence type="ECO:0000256" key="1">
    <source>
        <dbReference type="ARBA" id="ARBA00009986"/>
    </source>
</evidence>
<dbReference type="InterPro" id="IPR016161">
    <property type="entry name" value="Ald_DH/histidinol_DH"/>
</dbReference>
<sequence length="473" mass="50269">MLTTSTWRSSLAADVAPFPFQVYERRSPGSGEALPTLELLGADAMPLVIATAEEGLVQWQKFNAAQRAEILAGAAMILRAHQQDDAQTLAAETGKSDQEACGELHRAIQTFEWLATQSAVLDTRLDICKSEKCKLEAFPLGIALAVVPWNYPAVVGARKIGAMLLAGCAVIVKPSEVACSPLFAFKAALVAAGMPPATLSIVLGKGEDVVPSLISSERIHAVSFTGSSAVGRQVSALAGLHLLKCVTELGGNAPVILLDDCDIEKTAQALVDYKFELAGQSCNAPDRVYIPAHLNEQFQTALLTCLKRSDFVATGMAPMINFDSVARMEALVLNAIDSGARLLAGGQKLSPNSHYFPATILADVPEHADVMIDEIFGPILSLSTYQTVGEAIKLANGSRYGFASYVFGADLERAEKIGRALKAGYVVFNGLSGVHPALPVGGIDQSGTGLEGGEMGIQEFLRWRLSRYHDIAQ</sequence>
<dbReference type="InterPro" id="IPR016163">
    <property type="entry name" value="Ald_DH_C"/>
</dbReference>
<evidence type="ECO:0000259" key="3">
    <source>
        <dbReference type="Pfam" id="PF00171"/>
    </source>
</evidence>
<dbReference type="Gene3D" id="3.40.605.10">
    <property type="entry name" value="Aldehyde Dehydrogenase, Chain A, domain 1"/>
    <property type="match status" value="1"/>
</dbReference>
<dbReference type="PANTHER" id="PTHR43353:SF5">
    <property type="entry name" value="SUCCINATE-SEMIALDEHYDE DEHYDROGENASE, MITOCHONDRIAL"/>
    <property type="match status" value="1"/>
</dbReference>
<dbReference type="InterPro" id="IPR015590">
    <property type="entry name" value="Aldehyde_DH_dom"/>
</dbReference>
<dbReference type="InterPro" id="IPR050740">
    <property type="entry name" value="Aldehyde_DH_Superfamily"/>
</dbReference>
<comment type="caution">
    <text evidence="4">The sequence shown here is derived from an EMBL/GenBank/DDBJ whole genome shotgun (WGS) entry which is preliminary data.</text>
</comment>
<dbReference type="Pfam" id="PF00171">
    <property type="entry name" value="Aldedh"/>
    <property type="match status" value="1"/>
</dbReference>
<dbReference type="SUPFAM" id="SSF53720">
    <property type="entry name" value="ALDH-like"/>
    <property type="match status" value="1"/>
</dbReference>
<gene>
    <name evidence="4" type="ORF">ALP24_00055</name>
</gene>
<dbReference type="Proteomes" id="UP000274315">
    <property type="component" value="Unassembled WGS sequence"/>
</dbReference>
<dbReference type="InterPro" id="IPR016160">
    <property type="entry name" value="Ald_DH_CS_CYS"/>
</dbReference>
<comment type="similarity">
    <text evidence="1">Belongs to the aldehyde dehydrogenase family.</text>
</comment>
<dbReference type="PANTHER" id="PTHR43353">
    <property type="entry name" value="SUCCINATE-SEMIALDEHYDE DEHYDROGENASE, MITOCHONDRIAL"/>
    <property type="match status" value="1"/>
</dbReference>
<dbReference type="Gene3D" id="3.40.309.10">
    <property type="entry name" value="Aldehyde Dehydrogenase, Chain A, domain 2"/>
    <property type="match status" value="1"/>
</dbReference>
<evidence type="ECO:0000256" key="2">
    <source>
        <dbReference type="ARBA" id="ARBA00023002"/>
    </source>
</evidence>
<feature type="domain" description="Aldehyde dehydrogenase" evidence="3">
    <location>
        <begin position="23"/>
        <end position="463"/>
    </location>
</feature>
<name>A0A3M5WE51_PSEAP</name>
<protein>
    <submittedName>
        <fullName evidence="4">Aldehyde dehydrogenase</fullName>
    </submittedName>
</protein>
<proteinExistence type="inferred from homology"/>
<dbReference type="AlphaFoldDB" id="A0A3M5WE51"/>
<evidence type="ECO:0000313" key="5">
    <source>
        <dbReference type="Proteomes" id="UP000274315"/>
    </source>
</evidence>
<dbReference type="InterPro" id="IPR016162">
    <property type="entry name" value="Ald_DH_N"/>
</dbReference>